<sequence length="110" mass="12653">MGVRRKGNCVYVTDFGLSREYSTRTEETDDLPPKRPPLVGTTRYASIRGHLGQVQSQRDDLESLGYMIIYFIQGRLPWQGLKAHSTSEKYRLVMEKKMTLDPDELCSELP</sequence>
<reference evidence="1" key="1">
    <citation type="submission" date="2023-07" db="EMBL/GenBank/DDBJ databases">
        <title>Black Yeasts Isolated from many extreme environments.</title>
        <authorList>
            <person name="Coleine C."/>
            <person name="Stajich J.E."/>
            <person name="Selbmann L."/>
        </authorList>
    </citation>
    <scope>NUCLEOTIDE SEQUENCE</scope>
    <source>
        <strain evidence="1">CCFEE 5714</strain>
    </source>
</reference>
<accession>A0ACC3MQ88</accession>
<proteinExistence type="predicted"/>
<organism evidence="1 2">
    <name type="scientific">Vermiconidia calcicola</name>
    <dbReference type="NCBI Taxonomy" id="1690605"/>
    <lineage>
        <taxon>Eukaryota</taxon>
        <taxon>Fungi</taxon>
        <taxon>Dikarya</taxon>
        <taxon>Ascomycota</taxon>
        <taxon>Pezizomycotina</taxon>
        <taxon>Dothideomycetes</taxon>
        <taxon>Dothideomycetidae</taxon>
        <taxon>Mycosphaerellales</taxon>
        <taxon>Extremaceae</taxon>
        <taxon>Vermiconidia</taxon>
    </lineage>
</organism>
<evidence type="ECO:0000313" key="1">
    <source>
        <dbReference type="EMBL" id="KAK3700535.1"/>
    </source>
</evidence>
<name>A0ACC3MQ88_9PEZI</name>
<protein>
    <submittedName>
        <fullName evidence="1">Uncharacterized protein</fullName>
    </submittedName>
</protein>
<evidence type="ECO:0000313" key="2">
    <source>
        <dbReference type="Proteomes" id="UP001281147"/>
    </source>
</evidence>
<comment type="caution">
    <text evidence="1">The sequence shown here is derived from an EMBL/GenBank/DDBJ whole genome shotgun (WGS) entry which is preliminary data.</text>
</comment>
<keyword evidence="2" id="KW-1185">Reference proteome</keyword>
<gene>
    <name evidence="1" type="ORF">LTR37_015936</name>
</gene>
<dbReference type="Proteomes" id="UP001281147">
    <property type="component" value="Unassembled WGS sequence"/>
</dbReference>
<dbReference type="EMBL" id="JAUTXU010000184">
    <property type="protein sequence ID" value="KAK3700535.1"/>
    <property type="molecule type" value="Genomic_DNA"/>
</dbReference>